<gene>
    <name evidence="2" type="ORF">B0H16DRAFT_1728704</name>
</gene>
<sequence length="679" mass="74018">MANPSTALDLCRNRNPDAPLGPLDGRVGAVLTIGGEPYIITTNTDYVPIPPIRKNPKIVLRADLRYGDDDPTLWPQKYSAFYAHLGAIRRKPARGEHSSLACMWWDPEPADFVGPEGGRTLTRGLGLLRPSKLAALAKITEAFSKLYERVKVEEPAHDNVLLPPLIYHVTRALDRLRTVPTTFIQAAAMVTTLQRMFLEAEGLLTYMRRYKAKMGLSPSGTFATPEDCVGVFTTDAVVARQFAAACLPFWYIRPAWTFANENILAVVEPVDPASSLSLDGAPGAQQFSTTVDTDAKMAVIHSCAKVDSWYKDPFKAATEADELAAANATSTAEPIKNAESVAGPSTRFSPYSRTDDSQPVVPVASTVAAAAGPKHPPRRPAKKGGAGGRNKWAPLVREEMPPSIPTWADALAGVDTNRATHSKGFRYVFPEPALLVSSDSFERRQKLLNNFVMMQDALLYRLCDLECTHRPLSSQEWRDVLGGKVVQSESGGRGNGSRNGKTKAVTRALGLKEVLAPALRACGITEVAADLQTALASGSLITIHRAQEILWGIAETSFRYEFLALDARASGLDRADACRACFAGGMLVNIPVELSKEGLAALSLGTRHKYTLRMAKLMKDWLPAPQFANMVEEKVESSWTEDEMRALEKSVTVLYTQAFYDIFGRAAVLPCRLLHGFGT</sequence>
<proteinExistence type="predicted"/>
<dbReference type="EMBL" id="JARKIB010000100">
    <property type="protein sequence ID" value="KAJ7741064.1"/>
    <property type="molecule type" value="Genomic_DNA"/>
</dbReference>
<comment type="caution">
    <text evidence="2">The sequence shown here is derived from an EMBL/GenBank/DDBJ whole genome shotgun (WGS) entry which is preliminary data.</text>
</comment>
<protein>
    <submittedName>
        <fullName evidence="2">Uncharacterized protein</fullName>
    </submittedName>
</protein>
<dbReference type="Proteomes" id="UP001215598">
    <property type="component" value="Unassembled WGS sequence"/>
</dbReference>
<name>A0AAD7IFV1_9AGAR</name>
<evidence type="ECO:0000256" key="1">
    <source>
        <dbReference type="SAM" id="MobiDB-lite"/>
    </source>
</evidence>
<keyword evidence="3" id="KW-1185">Reference proteome</keyword>
<dbReference type="AlphaFoldDB" id="A0AAD7IFV1"/>
<organism evidence="2 3">
    <name type="scientific">Mycena metata</name>
    <dbReference type="NCBI Taxonomy" id="1033252"/>
    <lineage>
        <taxon>Eukaryota</taxon>
        <taxon>Fungi</taxon>
        <taxon>Dikarya</taxon>
        <taxon>Basidiomycota</taxon>
        <taxon>Agaricomycotina</taxon>
        <taxon>Agaricomycetes</taxon>
        <taxon>Agaricomycetidae</taxon>
        <taxon>Agaricales</taxon>
        <taxon>Marasmiineae</taxon>
        <taxon>Mycenaceae</taxon>
        <taxon>Mycena</taxon>
    </lineage>
</organism>
<feature type="region of interest" description="Disordered" evidence="1">
    <location>
        <begin position="368"/>
        <end position="389"/>
    </location>
</feature>
<evidence type="ECO:0000313" key="2">
    <source>
        <dbReference type="EMBL" id="KAJ7741064.1"/>
    </source>
</evidence>
<reference evidence="2" key="1">
    <citation type="submission" date="2023-03" db="EMBL/GenBank/DDBJ databases">
        <title>Massive genome expansion in bonnet fungi (Mycena s.s.) driven by repeated elements and novel gene families across ecological guilds.</title>
        <authorList>
            <consortium name="Lawrence Berkeley National Laboratory"/>
            <person name="Harder C.B."/>
            <person name="Miyauchi S."/>
            <person name="Viragh M."/>
            <person name="Kuo A."/>
            <person name="Thoen E."/>
            <person name="Andreopoulos B."/>
            <person name="Lu D."/>
            <person name="Skrede I."/>
            <person name="Drula E."/>
            <person name="Henrissat B."/>
            <person name="Morin E."/>
            <person name="Kohler A."/>
            <person name="Barry K."/>
            <person name="LaButti K."/>
            <person name="Morin E."/>
            <person name="Salamov A."/>
            <person name="Lipzen A."/>
            <person name="Mereny Z."/>
            <person name="Hegedus B."/>
            <person name="Baldrian P."/>
            <person name="Stursova M."/>
            <person name="Weitz H."/>
            <person name="Taylor A."/>
            <person name="Grigoriev I.V."/>
            <person name="Nagy L.G."/>
            <person name="Martin F."/>
            <person name="Kauserud H."/>
        </authorList>
    </citation>
    <scope>NUCLEOTIDE SEQUENCE</scope>
    <source>
        <strain evidence="2">CBHHK182m</strain>
    </source>
</reference>
<accession>A0AAD7IFV1</accession>
<evidence type="ECO:0000313" key="3">
    <source>
        <dbReference type="Proteomes" id="UP001215598"/>
    </source>
</evidence>